<dbReference type="PROSITE" id="PS50893">
    <property type="entry name" value="ABC_TRANSPORTER_2"/>
    <property type="match status" value="1"/>
</dbReference>
<dbReference type="GO" id="GO:0016887">
    <property type="term" value="F:ATP hydrolysis activity"/>
    <property type="evidence" value="ECO:0007669"/>
    <property type="project" value="InterPro"/>
</dbReference>
<dbReference type="InterPro" id="IPR027417">
    <property type="entry name" value="P-loop_NTPase"/>
</dbReference>
<dbReference type="PANTHER" id="PTHR42794:SF2">
    <property type="entry name" value="ABC TRANSPORTER ATP-BINDING PROTEIN"/>
    <property type="match status" value="1"/>
</dbReference>
<keyword evidence="7" id="KW-1185">Reference proteome</keyword>
<name>A0A2T6AGB1_9RHOB</name>
<dbReference type="Pfam" id="PF00005">
    <property type="entry name" value="ABC_tran"/>
    <property type="match status" value="1"/>
</dbReference>
<dbReference type="FunFam" id="3.40.50.300:FF:000134">
    <property type="entry name" value="Iron-enterobactin ABC transporter ATP-binding protein"/>
    <property type="match status" value="1"/>
</dbReference>
<reference evidence="6 7" key="1">
    <citation type="submission" date="2018-04" db="EMBL/GenBank/DDBJ databases">
        <title>Genomic Encyclopedia of Archaeal and Bacterial Type Strains, Phase II (KMG-II): from individual species to whole genera.</title>
        <authorList>
            <person name="Goeker M."/>
        </authorList>
    </citation>
    <scope>NUCLEOTIDE SEQUENCE [LARGE SCALE GENOMIC DNA]</scope>
    <source>
        <strain evidence="6 7">DSM 21823</strain>
    </source>
</reference>
<evidence type="ECO:0000256" key="3">
    <source>
        <dbReference type="ARBA" id="ARBA00022741"/>
    </source>
</evidence>
<evidence type="ECO:0000313" key="7">
    <source>
        <dbReference type="Proteomes" id="UP000244224"/>
    </source>
</evidence>
<feature type="domain" description="ABC transporter" evidence="5">
    <location>
        <begin position="2"/>
        <end position="203"/>
    </location>
</feature>
<dbReference type="Proteomes" id="UP000244224">
    <property type="component" value="Unassembled WGS sequence"/>
</dbReference>
<organism evidence="6 7">
    <name type="scientific">Gemmobacter caeni</name>
    <dbReference type="NCBI Taxonomy" id="589035"/>
    <lineage>
        <taxon>Bacteria</taxon>
        <taxon>Pseudomonadati</taxon>
        <taxon>Pseudomonadota</taxon>
        <taxon>Alphaproteobacteria</taxon>
        <taxon>Rhodobacterales</taxon>
        <taxon>Paracoccaceae</taxon>
        <taxon>Gemmobacter</taxon>
    </lineage>
</organism>
<evidence type="ECO:0000256" key="1">
    <source>
        <dbReference type="ARBA" id="ARBA00005417"/>
    </source>
</evidence>
<comment type="caution">
    <text evidence="6">The sequence shown here is derived from an EMBL/GenBank/DDBJ whole genome shotgun (WGS) entry which is preliminary data.</text>
</comment>
<evidence type="ECO:0000256" key="4">
    <source>
        <dbReference type="ARBA" id="ARBA00022840"/>
    </source>
</evidence>
<dbReference type="InterPro" id="IPR003439">
    <property type="entry name" value="ABC_transporter-like_ATP-bd"/>
</dbReference>
<dbReference type="InterPro" id="IPR003593">
    <property type="entry name" value="AAA+_ATPase"/>
</dbReference>
<evidence type="ECO:0000313" key="6">
    <source>
        <dbReference type="EMBL" id="PTX42817.1"/>
    </source>
</evidence>
<evidence type="ECO:0000259" key="5">
    <source>
        <dbReference type="PROSITE" id="PS50893"/>
    </source>
</evidence>
<dbReference type="AlphaFoldDB" id="A0A2T6AGB1"/>
<accession>A0A2T6AGB1</accession>
<dbReference type="SUPFAM" id="SSF52540">
    <property type="entry name" value="P-loop containing nucleoside triphosphate hydrolases"/>
    <property type="match status" value="1"/>
</dbReference>
<protein>
    <submittedName>
        <fullName evidence="6">Iron complex transport system ATP-binding protein</fullName>
    </submittedName>
</protein>
<keyword evidence="2" id="KW-0813">Transport</keyword>
<proteinExistence type="inferred from homology"/>
<keyword evidence="3" id="KW-0547">Nucleotide-binding</keyword>
<dbReference type="EMBL" id="QBKP01000025">
    <property type="protein sequence ID" value="PTX42817.1"/>
    <property type="molecule type" value="Genomic_DNA"/>
</dbReference>
<keyword evidence="4 6" id="KW-0067">ATP-binding</keyword>
<dbReference type="SMART" id="SM00382">
    <property type="entry name" value="AAA"/>
    <property type="match status" value="1"/>
</dbReference>
<dbReference type="Gene3D" id="3.40.50.300">
    <property type="entry name" value="P-loop containing nucleotide triphosphate hydrolases"/>
    <property type="match status" value="1"/>
</dbReference>
<dbReference type="GO" id="GO:0005524">
    <property type="term" value="F:ATP binding"/>
    <property type="evidence" value="ECO:0007669"/>
    <property type="project" value="UniProtKB-KW"/>
</dbReference>
<comment type="similarity">
    <text evidence="1">Belongs to the ABC transporter superfamily.</text>
</comment>
<evidence type="ECO:0000256" key="2">
    <source>
        <dbReference type="ARBA" id="ARBA00022448"/>
    </source>
</evidence>
<dbReference type="CDD" id="cd03214">
    <property type="entry name" value="ABC_Iron-Siderophores_B12_Hemin"/>
    <property type="match status" value="1"/>
</dbReference>
<gene>
    <name evidence="6" type="ORF">C8N34_12541</name>
</gene>
<sequence>MVGPNGAGKSTLLRLIYRFLRPRWGRVLLGGRDLWALDGRGAARQVAAVLQEQPTDFALTLREIVDLGRAPHRRGLSRDGARDAAAVAAAIARLDLSHLADRTFGTLSGGERQRTMVARALAQEPELLVLDEPTNHLDIRHQLEVLDLIRGLGLTIVISLHDLNLAAGLCDQMVLLHEGRVQAQGATAETLHPDRLETVFGVTVRPETLAPSGRGHLTFHLTYKENPS</sequence>
<dbReference type="PANTHER" id="PTHR42794">
    <property type="entry name" value="HEMIN IMPORT ATP-BINDING PROTEIN HMUV"/>
    <property type="match status" value="1"/>
</dbReference>